<evidence type="ECO:0000313" key="3">
    <source>
        <dbReference type="Proteomes" id="UP000054771"/>
    </source>
</evidence>
<feature type="compositionally biased region" description="Basic and acidic residues" evidence="1">
    <location>
        <begin position="1"/>
        <end position="16"/>
    </location>
</feature>
<feature type="region of interest" description="Disordered" evidence="1">
    <location>
        <begin position="1"/>
        <end position="44"/>
    </location>
</feature>
<proteinExistence type="predicted"/>
<dbReference type="EMBL" id="CDMC01000003">
    <property type="protein sequence ID" value="CEL03099.1"/>
    <property type="molecule type" value="Genomic_DNA"/>
</dbReference>
<protein>
    <submittedName>
        <fullName evidence="2">Uncharacterized protein</fullName>
    </submittedName>
</protein>
<gene>
    <name evidence="2" type="ORF">ASPCAL04257</name>
</gene>
<feature type="compositionally biased region" description="Polar residues" evidence="1">
    <location>
        <begin position="22"/>
        <end position="36"/>
    </location>
</feature>
<evidence type="ECO:0000256" key="1">
    <source>
        <dbReference type="SAM" id="MobiDB-lite"/>
    </source>
</evidence>
<keyword evidence="3" id="KW-1185">Reference proteome</keyword>
<sequence length="101" mass="10931">MDKAKVASRKQDDEKKGRRGRTGTSAKVGQNAIQSGAATAPSSSPAAPELLLIHCNLTQIESPYRSEYVYRGRSCARHSAWLGALVPSSPLIYTRFPNGEN</sequence>
<organism evidence="2 3">
    <name type="scientific">Aspergillus calidoustus</name>
    <dbReference type="NCBI Taxonomy" id="454130"/>
    <lineage>
        <taxon>Eukaryota</taxon>
        <taxon>Fungi</taxon>
        <taxon>Dikarya</taxon>
        <taxon>Ascomycota</taxon>
        <taxon>Pezizomycotina</taxon>
        <taxon>Eurotiomycetes</taxon>
        <taxon>Eurotiomycetidae</taxon>
        <taxon>Eurotiales</taxon>
        <taxon>Aspergillaceae</taxon>
        <taxon>Aspergillus</taxon>
        <taxon>Aspergillus subgen. Nidulantes</taxon>
    </lineage>
</organism>
<dbReference type="AlphaFoldDB" id="A0A0U5FUJ4"/>
<evidence type="ECO:0000313" key="2">
    <source>
        <dbReference type="EMBL" id="CEL03099.1"/>
    </source>
</evidence>
<dbReference type="Proteomes" id="UP000054771">
    <property type="component" value="Unassembled WGS sequence"/>
</dbReference>
<reference evidence="3" key="1">
    <citation type="journal article" date="2016" name="Genome Announc.">
        <title>Draft genome sequences of fungus Aspergillus calidoustus.</title>
        <authorList>
            <person name="Horn F."/>
            <person name="Linde J."/>
            <person name="Mattern D.J."/>
            <person name="Walther G."/>
            <person name="Guthke R."/>
            <person name="Scherlach K."/>
            <person name="Martin K."/>
            <person name="Brakhage A.A."/>
            <person name="Petzke L."/>
            <person name="Valiante V."/>
        </authorList>
    </citation>
    <scope>NUCLEOTIDE SEQUENCE [LARGE SCALE GENOMIC DNA]</scope>
    <source>
        <strain evidence="3">SF006504</strain>
    </source>
</reference>
<accession>A0A0U5FUJ4</accession>
<name>A0A0U5FUJ4_ASPCI</name>